<feature type="domain" description="GP-PDE" evidence="1">
    <location>
        <begin position="8"/>
        <end position="262"/>
    </location>
</feature>
<dbReference type="AlphaFoldDB" id="A0A975SXC0"/>
<dbReference type="PROSITE" id="PS51704">
    <property type="entry name" value="GP_PDE"/>
    <property type="match status" value="1"/>
</dbReference>
<dbReference type="Pfam" id="PF03009">
    <property type="entry name" value="GDPD"/>
    <property type="match status" value="1"/>
</dbReference>
<name>A0A975SXC0_9ACTN</name>
<proteinExistence type="predicted"/>
<dbReference type="GO" id="GO:0008081">
    <property type="term" value="F:phosphoric diester hydrolase activity"/>
    <property type="evidence" value="ECO:0007669"/>
    <property type="project" value="InterPro"/>
</dbReference>
<protein>
    <submittedName>
        <fullName evidence="2">Glycerophosphodiester phosphodiesterase</fullName>
    </submittedName>
</protein>
<sequence length="268" mass="29758">MRHVEGRPQVVAHRGSSHDNPEHTLGAYIAALDQGAEGLECDVRLTADGHLVCVHDRRVDRVSTGRGVVSTMELAQLDELDFASWKNPWVDLDDEAPELDDQTRRVLTLERLIQAARDYDQTVDLAIETKHPTRYAGLVERRLVDLLETVGWAGADSPARIMSFSPVALTRIKKLAPDLEVVLLIDRQYSWQMATSMLGPGWIAGPGIDLLRENPRLGSRLRKRDRRIHVWTVNTVADLDLCAALGVEAVITDNPAMALDHFGGPRAV</sequence>
<dbReference type="EMBL" id="CP077062">
    <property type="protein sequence ID" value="QWZ07601.1"/>
    <property type="molecule type" value="Genomic_DNA"/>
</dbReference>
<gene>
    <name evidence="2" type="ORF">KRR39_19590</name>
</gene>
<dbReference type="RefSeq" id="WP_216939112.1">
    <property type="nucleotide sequence ID" value="NZ_CP077062.1"/>
</dbReference>
<dbReference type="KEGG" id="nps:KRR39_19590"/>
<evidence type="ECO:0000313" key="2">
    <source>
        <dbReference type="EMBL" id="QWZ07601.1"/>
    </source>
</evidence>
<reference evidence="2" key="1">
    <citation type="submission" date="2021-06" db="EMBL/GenBank/DDBJ databases">
        <title>Complete genome sequence of Nocardioides sp. G188.</title>
        <authorList>
            <person name="Im W.-T."/>
        </authorList>
    </citation>
    <scope>NUCLEOTIDE SEQUENCE</scope>
    <source>
        <strain evidence="2">G188</strain>
    </source>
</reference>
<dbReference type="PANTHER" id="PTHR46211:SF13">
    <property type="entry name" value="GLYCEROPHOSPHODIESTER PHOSPHODIESTERASE 1-RELATED"/>
    <property type="match status" value="1"/>
</dbReference>
<dbReference type="GO" id="GO:0006629">
    <property type="term" value="P:lipid metabolic process"/>
    <property type="evidence" value="ECO:0007669"/>
    <property type="project" value="InterPro"/>
</dbReference>
<dbReference type="PANTHER" id="PTHR46211">
    <property type="entry name" value="GLYCEROPHOSPHORYL DIESTER PHOSPHODIESTERASE"/>
    <property type="match status" value="1"/>
</dbReference>
<organism evidence="2 3">
    <name type="scientific">Nocardioides panacis</name>
    <dbReference type="NCBI Taxonomy" id="2849501"/>
    <lineage>
        <taxon>Bacteria</taxon>
        <taxon>Bacillati</taxon>
        <taxon>Actinomycetota</taxon>
        <taxon>Actinomycetes</taxon>
        <taxon>Propionibacteriales</taxon>
        <taxon>Nocardioidaceae</taxon>
        <taxon>Nocardioides</taxon>
    </lineage>
</organism>
<accession>A0A975SXC0</accession>
<dbReference type="Proteomes" id="UP000683575">
    <property type="component" value="Chromosome"/>
</dbReference>
<evidence type="ECO:0000313" key="3">
    <source>
        <dbReference type="Proteomes" id="UP000683575"/>
    </source>
</evidence>
<dbReference type="InterPro" id="IPR030395">
    <property type="entry name" value="GP_PDE_dom"/>
</dbReference>
<evidence type="ECO:0000259" key="1">
    <source>
        <dbReference type="PROSITE" id="PS51704"/>
    </source>
</evidence>
<keyword evidence="3" id="KW-1185">Reference proteome</keyword>